<feature type="domain" description="Protein kinase" evidence="21">
    <location>
        <begin position="518"/>
        <end position="802"/>
    </location>
</feature>
<dbReference type="PROSITE" id="PS00108">
    <property type="entry name" value="PROTEIN_KINASE_ST"/>
    <property type="match status" value="1"/>
</dbReference>
<keyword evidence="2 17" id="KW-0723">Serine/threonine-protein kinase</keyword>
<keyword evidence="9 17" id="KW-0067">ATP-binding</keyword>
<dbReference type="InterPro" id="IPR003609">
    <property type="entry name" value="Pan_app"/>
</dbReference>
<dbReference type="PANTHER" id="PTHR47974:SF3">
    <property type="entry name" value="RECEPTOR-LIKE SERINE_THREONINE-PROTEIN KINASE"/>
    <property type="match status" value="1"/>
</dbReference>
<evidence type="ECO:0000259" key="23">
    <source>
        <dbReference type="PROSITE" id="PS50948"/>
    </source>
</evidence>
<dbReference type="PROSITE" id="PS50011">
    <property type="entry name" value="PROTEIN_KINASE_DOM"/>
    <property type="match status" value="1"/>
</dbReference>
<dbReference type="CDD" id="cd00028">
    <property type="entry name" value="B_lectin"/>
    <property type="match status" value="1"/>
</dbReference>
<evidence type="ECO:0000256" key="1">
    <source>
        <dbReference type="ARBA" id="ARBA00004479"/>
    </source>
</evidence>
<keyword evidence="25" id="KW-1185">Reference proteome</keyword>
<keyword evidence="7 17" id="KW-0547">Nucleotide-binding</keyword>
<dbReference type="CDD" id="cd14066">
    <property type="entry name" value="STKc_IRAK"/>
    <property type="match status" value="1"/>
</dbReference>
<evidence type="ECO:0000256" key="14">
    <source>
        <dbReference type="ARBA" id="ARBA00023180"/>
    </source>
</evidence>
<keyword evidence="8 17" id="KW-0418">Kinase</keyword>
<dbReference type="PROSITE" id="PS00107">
    <property type="entry name" value="PROTEIN_KINASE_ATP"/>
    <property type="match status" value="1"/>
</dbReference>
<dbReference type="SMART" id="SM00108">
    <property type="entry name" value="B_lectin"/>
    <property type="match status" value="1"/>
</dbReference>
<evidence type="ECO:0000256" key="13">
    <source>
        <dbReference type="ARBA" id="ARBA00023170"/>
    </source>
</evidence>
<keyword evidence="10 19" id="KW-1133">Transmembrane helix</keyword>
<dbReference type="PIRSF" id="PIRSF000641">
    <property type="entry name" value="SRK"/>
    <property type="match status" value="1"/>
</dbReference>
<evidence type="ECO:0000256" key="5">
    <source>
        <dbReference type="ARBA" id="ARBA00022692"/>
    </source>
</evidence>
<feature type="chain" id="PRO_5042875844" description="Receptor-like serine/threonine-protein kinase" evidence="20">
    <location>
        <begin position="20"/>
        <end position="805"/>
    </location>
</feature>
<keyword evidence="3" id="KW-0245">EGF-like domain</keyword>
<dbReference type="GO" id="GO:0016020">
    <property type="term" value="C:membrane"/>
    <property type="evidence" value="ECO:0007669"/>
    <property type="project" value="UniProtKB-SubCell"/>
</dbReference>
<feature type="binding site" evidence="18">
    <location>
        <position position="546"/>
    </location>
    <ligand>
        <name>ATP</name>
        <dbReference type="ChEBI" id="CHEBI:30616"/>
    </ligand>
</feature>
<dbReference type="InterPro" id="IPR008271">
    <property type="entry name" value="Ser/Thr_kinase_AS"/>
</dbReference>
<dbReference type="InterPro" id="IPR001480">
    <property type="entry name" value="Bulb-type_lectin_dom"/>
</dbReference>
<dbReference type="PROSITE" id="PS50948">
    <property type="entry name" value="PAN"/>
    <property type="match status" value="1"/>
</dbReference>
<sequence>MHILFKFLIPLITLYYSSQVTPSIASSSSSFSPSILTQGSSILVENKDYLVSPNGTFTAGFHKIGQNAYYFAIWFSIPMLDGNYTLVWMANRDEPVNGKRSTFSLSREGNLVLTDAGNTIWKSTNIRSNSPVELQLLDSGNLVLTTLENKSSYLWQSFSFPTDTLLPNQPFTKDTVLISSRSSTNLSSGFYKMYFENDNVIKLLYSSNEITSVYWPLPYLVSWEAERTTYNNSKSALLDSKGQFQSTDDLSFRTIDYGDQALQRRLTLDVDGNIRVYSLKNRRWSVSWQAVSLPCSIHGVCGPNSLCTYNSKSERRCACPHGYKSKNNSDVSFGCEPIHDLSGHHENFEFIKLPYVEFYGFDSDYIENATFKECKKACLTNSNCKAFQFAFYNEENHFKCYVKTLLFNGYYKGTPFTTYLKLPKSDVLSYDQDVANESGLTCSSSIIELKRTYEKKRENGPLKFTLWFSIILGVIEVTSFVFFYYVTKQPSTTTTQSYLAIATGFKRFTYAEIVKASNKFREEIGRGGGGIVYKGILPDKRVVAIKRLHEAIQGEAEFLTEMSTIGRINHKNLIETYGYCAEGKHRILVYEYMENGSLAGNLGGNQLDWQNMFEIAVGVAKGLAYLHEECLEWVLHCDVKPQNILLDANYNPKVADFGLSKLFHQGVAENSIFSRIRGTRGYMAPEWVFNLPITSKVDVYSFGMVVLEMITGRSPTYDQPRDENERLEQKRLVSWVREKVHEAGESLTDAQIMEIRNPMIRGGYEKEHMNNLLIVALQCVEEDKDARPTMSEVVKMIMHLVAVDD</sequence>
<feature type="transmembrane region" description="Helical" evidence="19">
    <location>
        <begin position="464"/>
        <end position="486"/>
    </location>
</feature>
<dbReference type="Pfam" id="PF01453">
    <property type="entry name" value="B_lectin"/>
    <property type="match status" value="1"/>
</dbReference>
<dbReference type="InterPro" id="IPR017441">
    <property type="entry name" value="Protein_kinase_ATP_BS"/>
</dbReference>
<name>A0AAP0GZ97_9ASTR</name>
<dbReference type="Gene3D" id="3.30.200.20">
    <property type="entry name" value="Phosphorylase Kinase, domain 1"/>
    <property type="match status" value="1"/>
</dbReference>
<proteinExistence type="inferred from homology"/>
<keyword evidence="13" id="KW-0675">Receptor</keyword>
<gene>
    <name evidence="24" type="ORF">SSX86_015670</name>
</gene>
<dbReference type="Pfam" id="PF00069">
    <property type="entry name" value="Pkinase"/>
    <property type="match status" value="1"/>
</dbReference>
<dbReference type="GO" id="GO:0048544">
    <property type="term" value="P:recognition of pollen"/>
    <property type="evidence" value="ECO:0007669"/>
    <property type="project" value="InterPro"/>
</dbReference>
<accession>A0AAP0GZ97</accession>
<comment type="caution">
    <text evidence="24">The sequence shown here is derived from an EMBL/GenBank/DDBJ whole genome shotgun (WGS) entry which is preliminary data.</text>
</comment>
<dbReference type="Gene3D" id="1.10.510.10">
    <property type="entry name" value="Transferase(Phosphotransferase) domain 1"/>
    <property type="match status" value="1"/>
</dbReference>
<comment type="catalytic activity">
    <reaction evidence="16 17">
        <text>L-seryl-[protein] + ATP = O-phospho-L-seryl-[protein] + ADP + H(+)</text>
        <dbReference type="Rhea" id="RHEA:17989"/>
        <dbReference type="Rhea" id="RHEA-COMP:9863"/>
        <dbReference type="Rhea" id="RHEA-COMP:11604"/>
        <dbReference type="ChEBI" id="CHEBI:15378"/>
        <dbReference type="ChEBI" id="CHEBI:29999"/>
        <dbReference type="ChEBI" id="CHEBI:30616"/>
        <dbReference type="ChEBI" id="CHEBI:83421"/>
        <dbReference type="ChEBI" id="CHEBI:456216"/>
        <dbReference type="EC" id="2.7.11.1"/>
    </reaction>
</comment>
<evidence type="ECO:0000256" key="20">
    <source>
        <dbReference type="SAM" id="SignalP"/>
    </source>
</evidence>
<keyword evidence="5 19" id="KW-0812">Transmembrane</keyword>
<keyword evidence="14" id="KW-0325">Glycoprotein</keyword>
<dbReference type="Gene3D" id="3.50.4.10">
    <property type="entry name" value="Hepatocyte Growth Factor"/>
    <property type="match status" value="1"/>
</dbReference>
<dbReference type="Pfam" id="PF08276">
    <property type="entry name" value="PAN_2"/>
    <property type="match status" value="1"/>
</dbReference>
<evidence type="ECO:0000256" key="3">
    <source>
        <dbReference type="ARBA" id="ARBA00022536"/>
    </source>
</evidence>
<evidence type="ECO:0000256" key="2">
    <source>
        <dbReference type="ARBA" id="ARBA00022527"/>
    </source>
</evidence>
<organism evidence="24 25">
    <name type="scientific">Deinandra increscens subsp. villosa</name>
    <dbReference type="NCBI Taxonomy" id="3103831"/>
    <lineage>
        <taxon>Eukaryota</taxon>
        <taxon>Viridiplantae</taxon>
        <taxon>Streptophyta</taxon>
        <taxon>Embryophyta</taxon>
        <taxon>Tracheophyta</taxon>
        <taxon>Spermatophyta</taxon>
        <taxon>Magnoliopsida</taxon>
        <taxon>eudicotyledons</taxon>
        <taxon>Gunneridae</taxon>
        <taxon>Pentapetalae</taxon>
        <taxon>asterids</taxon>
        <taxon>campanulids</taxon>
        <taxon>Asterales</taxon>
        <taxon>Asteraceae</taxon>
        <taxon>Asteroideae</taxon>
        <taxon>Heliantheae alliance</taxon>
        <taxon>Madieae</taxon>
        <taxon>Madiinae</taxon>
        <taxon>Deinandra</taxon>
    </lineage>
</organism>
<comment type="catalytic activity">
    <reaction evidence="15 17">
        <text>L-threonyl-[protein] + ATP = O-phospho-L-threonyl-[protein] + ADP + H(+)</text>
        <dbReference type="Rhea" id="RHEA:46608"/>
        <dbReference type="Rhea" id="RHEA-COMP:11060"/>
        <dbReference type="Rhea" id="RHEA-COMP:11605"/>
        <dbReference type="ChEBI" id="CHEBI:15378"/>
        <dbReference type="ChEBI" id="CHEBI:30013"/>
        <dbReference type="ChEBI" id="CHEBI:30616"/>
        <dbReference type="ChEBI" id="CHEBI:61977"/>
        <dbReference type="ChEBI" id="CHEBI:456216"/>
        <dbReference type="EC" id="2.7.11.1"/>
    </reaction>
</comment>
<evidence type="ECO:0000313" key="25">
    <source>
        <dbReference type="Proteomes" id="UP001408789"/>
    </source>
</evidence>
<evidence type="ECO:0000256" key="6">
    <source>
        <dbReference type="ARBA" id="ARBA00022729"/>
    </source>
</evidence>
<reference evidence="24 25" key="1">
    <citation type="submission" date="2024-04" db="EMBL/GenBank/DDBJ databases">
        <title>The reference genome of an endangered Asteraceae, Deinandra increscens subsp. villosa, native to the Central Coast of California.</title>
        <authorList>
            <person name="Guilliams M."/>
            <person name="Hasenstab-Lehman K."/>
            <person name="Meyer R."/>
            <person name="Mcevoy S."/>
        </authorList>
    </citation>
    <scope>NUCLEOTIDE SEQUENCE [LARGE SCALE GENOMIC DNA]</scope>
    <source>
        <tissue evidence="24">Leaf</tissue>
    </source>
</reference>
<dbReference type="PANTHER" id="PTHR47974">
    <property type="entry name" value="OS07G0415500 PROTEIN"/>
    <property type="match status" value="1"/>
</dbReference>
<evidence type="ECO:0000256" key="7">
    <source>
        <dbReference type="ARBA" id="ARBA00022741"/>
    </source>
</evidence>
<evidence type="ECO:0000256" key="10">
    <source>
        <dbReference type="ARBA" id="ARBA00022989"/>
    </source>
</evidence>
<dbReference type="EMBL" id="JBCNJP010000017">
    <property type="protein sequence ID" value="KAK9064290.1"/>
    <property type="molecule type" value="Genomic_DNA"/>
</dbReference>
<dbReference type="SUPFAM" id="SSF51110">
    <property type="entry name" value="alpha-D-mannose-specific plant lectins"/>
    <property type="match status" value="1"/>
</dbReference>
<dbReference type="FunFam" id="3.30.200.20:FF:000059">
    <property type="entry name" value="S-receptor-like serine/threonine-protein kinase"/>
    <property type="match status" value="1"/>
</dbReference>
<evidence type="ECO:0000256" key="17">
    <source>
        <dbReference type="PIRNR" id="PIRNR000641"/>
    </source>
</evidence>
<evidence type="ECO:0000256" key="15">
    <source>
        <dbReference type="ARBA" id="ARBA00047899"/>
    </source>
</evidence>
<dbReference type="Proteomes" id="UP001408789">
    <property type="component" value="Unassembled WGS sequence"/>
</dbReference>
<protein>
    <recommendedName>
        <fullName evidence="17">Receptor-like serine/threonine-protein kinase</fullName>
        <ecNumber evidence="17">2.7.11.1</ecNumber>
    </recommendedName>
</protein>
<feature type="signal peptide" evidence="20">
    <location>
        <begin position="1"/>
        <end position="19"/>
    </location>
</feature>
<evidence type="ECO:0000256" key="18">
    <source>
        <dbReference type="PROSITE-ProRule" id="PRU10141"/>
    </source>
</evidence>
<dbReference type="EC" id="2.7.11.1" evidence="17"/>
<dbReference type="SUPFAM" id="SSF56112">
    <property type="entry name" value="Protein kinase-like (PK-like)"/>
    <property type="match status" value="1"/>
</dbReference>
<dbReference type="InterPro" id="IPR000719">
    <property type="entry name" value="Prot_kinase_dom"/>
</dbReference>
<keyword evidence="12" id="KW-1015">Disulfide bond</keyword>
<dbReference type="InterPro" id="IPR024171">
    <property type="entry name" value="SRK-like_kinase"/>
</dbReference>
<dbReference type="GO" id="GO:0004674">
    <property type="term" value="F:protein serine/threonine kinase activity"/>
    <property type="evidence" value="ECO:0007669"/>
    <property type="project" value="UniProtKB-KW"/>
</dbReference>
<keyword evidence="6 20" id="KW-0732">Signal</keyword>
<dbReference type="Gene3D" id="2.90.10.10">
    <property type="entry name" value="Bulb-type lectin domain"/>
    <property type="match status" value="1"/>
</dbReference>
<comment type="subcellular location">
    <subcellularLocation>
        <location evidence="1">Membrane</location>
        <topology evidence="1">Single-pass type I membrane protein</topology>
    </subcellularLocation>
</comment>
<evidence type="ECO:0000256" key="4">
    <source>
        <dbReference type="ARBA" id="ARBA00022679"/>
    </source>
</evidence>
<evidence type="ECO:0000256" key="16">
    <source>
        <dbReference type="ARBA" id="ARBA00048679"/>
    </source>
</evidence>
<evidence type="ECO:0000256" key="11">
    <source>
        <dbReference type="ARBA" id="ARBA00023136"/>
    </source>
</evidence>
<dbReference type="CDD" id="cd01098">
    <property type="entry name" value="PAN_AP_plant"/>
    <property type="match status" value="1"/>
</dbReference>
<dbReference type="FunFam" id="1.10.510.10:FF:000537">
    <property type="entry name" value="Putative receptor-like protein kinase"/>
    <property type="match status" value="1"/>
</dbReference>
<dbReference type="Pfam" id="PF00954">
    <property type="entry name" value="S_locus_glycop"/>
    <property type="match status" value="1"/>
</dbReference>
<dbReference type="InterPro" id="IPR036426">
    <property type="entry name" value="Bulb-type_lectin_dom_sf"/>
</dbReference>
<dbReference type="AlphaFoldDB" id="A0AAP0GZ97"/>
<evidence type="ECO:0000259" key="22">
    <source>
        <dbReference type="PROSITE" id="PS50927"/>
    </source>
</evidence>
<evidence type="ECO:0000313" key="24">
    <source>
        <dbReference type="EMBL" id="KAK9064290.1"/>
    </source>
</evidence>
<evidence type="ECO:0000259" key="21">
    <source>
        <dbReference type="PROSITE" id="PS50011"/>
    </source>
</evidence>
<dbReference type="InterPro" id="IPR000858">
    <property type="entry name" value="S_locus_glycoprot_dom"/>
</dbReference>
<feature type="domain" description="Apple" evidence="23">
    <location>
        <begin position="335"/>
        <end position="415"/>
    </location>
</feature>
<keyword evidence="4 17" id="KW-0808">Transferase</keyword>
<comment type="similarity">
    <text evidence="17">Belongs to the protein kinase superfamily. Ser/Thr protein kinase family.</text>
</comment>
<dbReference type="InterPro" id="IPR011009">
    <property type="entry name" value="Kinase-like_dom_sf"/>
</dbReference>
<keyword evidence="11 19" id="KW-0472">Membrane</keyword>
<dbReference type="SMART" id="SM00220">
    <property type="entry name" value="S_TKc"/>
    <property type="match status" value="1"/>
</dbReference>
<evidence type="ECO:0000256" key="19">
    <source>
        <dbReference type="SAM" id="Phobius"/>
    </source>
</evidence>
<evidence type="ECO:0000256" key="9">
    <source>
        <dbReference type="ARBA" id="ARBA00022840"/>
    </source>
</evidence>
<evidence type="ECO:0000256" key="8">
    <source>
        <dbReference type="ARBA" id="ARBA00022777"/>
    </source>
</evidence>
<dbReference type="GO" id="GO:0005524">
    <property type="term" value="F:ATP binding"/>
    <property type="evidence" value="ECO:0007669"/>
    <property type="project" value="UniProtKB-UniRule"/>
</dbReference>
<feature type="domain" description="Bulb-type lectin" evidence="22">
    <location>
        <begin position="27"/>
        <end position="157"/>
    </location>
</feature>
<evidence type="ECO:0000256" key="12">
    <source>
        <dbReference type="ARBA" id="ARBA00023157"/>
    </source>
</evidence>
<dbReference type="PROSITE" id="PS50927">
    <property type="entry name" value="BULB_LECTIN"/>
    <property type="match status" value="1"/>
</dbReference>